<reference evidence="2 3" key="1">
    <citation type="journal article" date="2019" name="Int. J. Syst. Evol. Microbiol.">
        <title>The Global Catalogue of Microorganisms (GCM) 10K type strain sequencing project: providing services to taxonomists for standard genome sequencing and annotation.</title>
        <authorList>
            <consortium name="The Broad Institute Genomics Platform"/>
            <consortium name="The Broad Institute Genome Sequencing Center for Infectious Disease"/>
            <person name="Wu L."/>
            <person name="Ma J."/>
        </authorList>
    </citation>
    <scope>NUCLEOTIDE SEQUENCE [LARGE SCALE GENOMIC DNA]</scope>
    <source>
        <strain evidence="2 3">CGMCC 1.12553</strain>
    </source>
</reference>
<feature type="domain" description="DUF488" evidence="1">
    <location>
        <begin position="23"/>
        <end position="139"/>
    </location>
</feature>
<organism evidence="2 3">
    <name type="scientific">Halobium salinum</name>
    <dbReference type="NCBI Taxonomy" id="1364940"/>
    <lineage>
        <taxon>Archaea</taxon>
        <taxon>Methanobacteriati</taxon>
        <taxon>Methanobacteriota</taxon>
        <taxon>Stenosarchaea group</taxon>
        <taxon>Halobacteria</taxon>
        <taxon>Halobacteriales</taxon>
        <taxon>Haloferacaceae</taxon>
        <taxon>Halobium</taxon>
    </lineage>
</organism>
<comment type="caution">
    <text evidence="2">The sequence shown here is derived from an EMBL/GenBank/DDBJ whole genome shotgun (WGS) entry which is preliminary data.</text>
</comment>
<proteinExistence type="predicted"/>
<evidence type="ECO:0000313" key="2">
    <source>
        <dbReference type="EMBL" id="MFC4356886.1"/>
    </source>
</evidence>
<dbReference type="Pfam" id="PF22751">
    <property type="entry name" value="DUF488-N3a"/>
    <property type="match status" value="1"/>
</dbReference>
<dbReference type="AlphaFoldDB" id="A0ABD5P8Q4"/>
<accession>A0ABD5P8Q4</accession>
<name>A0ABD5P8Q4_9EURY</name>
<gene>
    <name evidence="2" type="ORF">ACFO0N_02865</name>
</gene>
<evidence type="ECO:0000259" key="1">
    <source>
        <dbReference type="Pfam" id="PF22751"/>
    </source>
</evidence>
<dbReference type="InterPro" id="IPR054495">
    <property type="entry name" value="DUF488-N3a"/>
</dbReference>
<dbReference type="Proteomes" id="UP001595921">
    <property type="component" value="Unassembled WGS sequence"/>
</dbReference>
<evidence type="ECO:0000313" key="3">
    <source>
        <dbReference type="Proteomes" id="UP001595921"/>
    </source>
</evidence>
<protein>
    <submittedName>
        <fullName evidence="2">DUF488 family protein</fullName>
    </submittedName>
</protein>
<dbReference type="EMBL" id="JBHSDS010000002">
    <property type="protein sequence ID" value="MFC4356886.1"/>
    <property type="molecule type" value="Genomic_DNA"/>
</dbReference>
<sequence>MPTGTLRDTYVAALQHDLVDVDDADLVLGVVRRPTGWFSAVVDENEPALAPPADLLDDVQRRKEDLKLAGLCDEGAHNAAWDETDFADRYLDYLDGDPDAASAMNRVRACLDAGEEVVLVCFENTAKKRCHRTLLAERLGRMDCHRSP</sequence>
<keyword evidence="3" id="KW-1185">Reference proteome</keyword>
<dbReference type="RefSeq" id="WP_267625338.1">
    <property type="nucleotide sequence ID" value="NZ_JAODIW010000010.1"/>
</dbReference>